<dbReference type="Proteomes" id="UP000037784">
    <property type="component" value="Unassembled WGS sequence"/>
</dbReference>
<evidence type="ECO:0000313" key="4">
    <source>
        <dbReference type="Proteomes" id="UP000050502"/>
    </source>
</evidence>
<reference evidence="1" key="1">
    <citation type="journal article" date="2015" name="Genome Announc.">
        <title>Draft Genome Sequence of a Heterotrophic Facultative Anaerobic Thermophilic Bacterium, Ardenticatena maritima Strain 110ST.</title>
        <authorList>
            <person name="Kawaichi S."/>
            <person name="Yoshida T."/>
            <person name="Sako Y."/>
            <person name="Nakamura R."/>
        </authorList>
    </citation>
    <scope>NUCLEOTIDE SEQUENCE [LARGE SCALE GENOMIC DNA]</scope>
    <source>
        <strain evidence="1">110S</strain>
    </source>
</reference>
<dbReference type="Gene3D" id="3.30.2010.20">
    <property type="match status" value="1"/>
</dbReference>
<dbReference type="Proteomes" id="UP000050502">
    <property type="component" value="Unassembled WGS sequence"/>
</dbReference>
<sequence>MNRTLFEQLITHALARLPDTFRAALDNVEIVVEREPHPALLRRMGLRPDETLLGLYEGIPLPERGHGYTFAPPDIITLFQGPIEREAHGDPDAIAQLVEDVLLHELAHYFGFDEEQIRQIEAERDRQRQQHNQGGSA</sequence>
<dbReference type="SUPFAM" id="SSF55486">
    <property type="entry name" value="Metalloproteases ('zincins'), catalytic domain"/>
    <property type="match status" value="1"/>
</dbReference>
<dbReference type="STRING" id="872965.SE16_04325"/>
<evidence type="ECO:0000313" key="2">
    <source>
        <dbReference type="EMBL" id="KPL89640.1"/>
    </source>
</evidence>
<name>A0A0M8K9W0_9CHLR</name>
<dbReference type="EMBL" id="BBZA01000196">
    <property type="protein sequence ID" value="GAP63841.1"/>
    <property type="molecule type" value="Genomic_DNA"/>
</dbReference>
<dbReference type="CDD" id="cd12952">
    <property type="entry name" value="MMP_ACEL2062"/>
    <property type="match status" value="1"/>
</dbReference>
<evidence type="ECO:0000313" key="1">
    <source>
        <dbReference type="EMBL" id="GAP63841.1"/>
    </source>
</evidence>
<dbReference type="AlphaFoldDB" id="A0A0M8K9W0"/>
<organism evidence="1 3">
    <name type="scientific">Ardenticatena maritima</name>
    <dbReference type="NCBI Taxonomy" id="872965"/>
    <lineage>
        <taxon>Bacteria</taxon>
        <taxon>Bacillati</taxon>
        <taxon>Chloroflexota</taxon>
        <taxon>Ardenticatenia</taxon>
        <taxon>Ardenticatenales</taxon>
        <taxon>Ardenticatenaceae</taxon>
        <taxon>Ardenticatena</taxon>
    </lineage>
</organism>
<dbReference type="Pfam" id="PF06262">
    <property type="entry name" value="Zincin_1"/>
    <property type="match status" value="1"/>
</dbReference>
<dbReference type="InterPro" id="IPR038555">
    <property type="entry name" value="Zincin_1_sf"/>
</dbReference>
<accession>A0A0M8K9W0</accession>
<evidence type="ECO:0008006" key="5">
    <source>
        <dbReference type="Google" id="ProtNLM"/>
    </source>
</evidence>
<protein>
    <recommendedName>
        <fullName evidence="5">Metallopeptidase family protein</fullName>
    </recommendedName>
</protein>
<gene>
    <name evidence="1" type="ORF">ARMA_2264</name>
    <name evidence="2" type="ORF">SE16_04325</name>
</gene>
<dbReference type="EMBL" id="LGKN01000003">
    <property type="protein sequence ID" value="KPL89640.1"/>
    <property type="molecule type" value="Genomic_DNA"/>
</dbReference>
<dbReference type="InterPro" id="IPR010428">
    <property type="entry name" value="Zincin_1"/>
</dbReference>
<reference evidence="2 4" key="2">
    <citation type="submission" date="2015-07" db="EMBL/GenBank/DDBJ databases">
        <title>Whole genome sequence of Ardenticatena maritima DSM 23922.</title>
        <authorList>
            <person name="Hemp J."/>
            <person name="Ward L.M."/>
            <person name="Pace L.A."/>
            <person name="Fischer W.W."/>
        </authorList>
    </citation>
    <scope>NUCLEOTIDE SEQUENCE [LARGE SCALE GENOMIC DNA]</scope>
    <source>
        <strain evidence="2 4">110S</strain>
    </source>
</reference>
<evidence type="ECO:0000313" key="3">
    <source>
        <dbReference type="Proteomes" id="UP000037784"/>
    </source>
</evidence>
<reference evidence="3" key="3">
    <citation type="submission" date="2015-08" db="EMBL/GenBank/DDBJ databases">
        <title>Draft Genome Sequence of a Heterotrophic Facultative Anaerobic Bacterium Ardenticatena maritima Strain 110S.</title>
        <authorList>
            <person name="Kawaichi S."/>
            <person name="Yoshida T."/>
            <person name="Sako Y."/>
            <person name="Nakamura R."/>
        </authorList>
    </citation>
    <scope>NUCLEOTIDE SEQUENCE [LARGE SCALE GENOMIC DNA]</scope>
    <source>
        <strain evidence="3">110S</strain>
    </source>
</reference>
<dbReference type="OrthoDB" id="9806895at2"/>
<proteinExistence type="predicted"/>
<comment type="caution">
    <text evidence="1">The sequence shown here is derived from an EMBL/GenBank/DDBJ whole genome shotgun (WGS) entry which is preliminary data.</text>
</comment>
<dbReference type="RefSeq" id="WP_054493626.1">
    <property type="nucleotide sequence ID" value="NZ_BBZA01000196.1"/>
</dbReference>
<keyword evidence="3" id="KW-1185">Reference proteome</keyword>